<evidence type="ECO:0000313" key="2">
    <source>
        <dbReference type="Proteomes" id="UP000283387"/>
    </source>
</evidence>
<gene>
    <name evidence="1" type="ORF">BC643_2499</name>
</gene>
<keyword evidence="2" id="KW-1185">Reference proteome</keyword>
<proteinExistence type="predicted"/>
<reference evidence="1 2" key="1">
    <citation type="submission" date="2018-09" db="EMBL/GenBank/DDBJ databases">
        <title>Genomic Encyclopedia of Archaeal and Bacterial Type Strains, Phase II (KMG-II): from individual species to whole genera.</title>
        <authorList>
            <person name="Goeker M."/>
        </authorList>
    </citation>
    <scope>NUCLEOTIDE SEQUENCE [LARGE SCALE GENOMIC DNA]</scope>
    <source>
        <strain evidence="1 2">DSM 27148</strain>
    </source>
</reference>
<sequence length="150" mass="16468">MPQAVACRPLDWIRVLRVISLCDSPDSRSDVALAGSPFRELEGGKDGSMPLMFLTPKSPEGDFAFEQACKIFLPCTNGAVASGQGKALLLGPWRIGQSPEGAQAILFILLCTSHGRPKWNDSTQRRVRPNHTHFLSKHHAPTSIRYDPMS</sequence>
<dbReference type="EMBL" id="RAPN01000001">
    <property type="protein sequence ID" value="RKD92129.1"/>
    <property type="molecule type" value="Genomic_DNA"/>
</dbReference>
<accession>A0A419W9K1</accession>
<organism evidence="1 2">
    <name type="scientific">Mangrovibacterium diazotrophicum</name>
    <dbReference type="NCBI Taxonomy" id="1261403"/>
    <lineage>
        <taxon>Bacteria</taxon>
        <taxon>Pseudomonadati</taxon>
        <taxon>Bacteroidota</taxon>
        <taxon>Bacteroidia</taxon>
        <taxon>Marinilabiliales</taxon>
        <taxon>Prolixibacteraceae</taxon>
        <taxon>Mangrovibacterium</taxon>
    </lineage>
</organism>
<comment type="caution">
    <text evidence="1">The sequence shown here is derived from an EMBL/GenBank/DDBJ whole genome shotgun (WGS) entry which is preliminary data.</text>
</comment>
<evidence type="ECO:0000313" key="1">
    <source>
        <dbReference type="EMBL" id="RKD92129.1"/>
    </source>
</evidence>
<dbReference type="AlphaFoldDB" id="A0A419W9K1"/>
<name>A0A419W9K1_9BACT</name>
<protein>
    <submittedName>
        <fullName evidence="1">Uncharacterized protein</fullName>
    </submittedName>
</protein>
<dbReference type="Proteomes" id="UP000283387">
    <property type="component" value="Unassembled WGS sequence"/>
</dbReference>